<dbReference type="Gene3D" id="3.40.50.410">
    <property type="entry name" value="von Willebrand factor, type A domain"/>
    <property type="match status" value="1"/>
</dbReference>
<evidence type="ECO:0000259" key="1">
    <source>
        <dbReference type="Pfam" id="PF13768"/>
    </source>
</evidence>
<accession>A0AAN8QVB1</accession>
<evidence type="ECO:0000313" key="3">
    <source>
        <dbReference type="Proteomes" id="UP001356427"/>
    </source>
</evidence>
<keyword evidence="3" id="KW-1185">Reference proteome</keyword>
<dbReference type="EMBL" id="JAGTTL010000015">
    <property type="protein sequence ID" value="KAK6312168.1"/>
    <property type="molecule type" value="Genomic_DNA"/>
</dbReference>
<sequence>MSMMISGFSLHIQHSLRVLLEEQLANKHSFNIIAFDSAVRTWRERLAPPTPENLQEAWQWVQGLQCSGSRNTMAALRLLLEGDLHGGPLPLHQWSA</sequence>
<protein>
    <recommendedName>
        <fullName evidence="1">VWFA domain-containing protein</fullName>
    </recommendedName>
</protein>
<feature type="domain" description="VWFA" evidence="1">
    <location>
        <begin position="12"/>
        <end position="81"/>
    </location>
</feature>
<proteinExistence type="predicted"/>
<evidence type="ECO:0000313" key="2">
    <source>
        <dbReference type="EMBL" id="KAK6312168.1"/>
    </source>
</evidence>
<dbReference type="InterPro" id="IPR036465">
    <property type="entry name" value="vWFA_dom_sf"/>
</dbReference>
<organism evidence="2 3">
    <name type="scientific">Coregonus suidteri</name>
    <dbReference type="NCBI Taxonomy" id="861788"/>
    <lineage>
        <taxon>Eukaryota</taxon>
        <taxon>Metazoa</taxon>
        <taxon>Chordata</taxon>
        <taxon>Craniata</taxon>
        <taxon>Vertebrata</taxon>
        <taxon>Euteleostomi</taxon>
        <taxon>Actinopterygii</taxon>
        <taxon>Neopterygii</taxon>
        <taxon>Teleostei</taxon>
        <taxon>Protacanthopterygii</taxon>
        <taxon>Salmoniformes</taxon>
        <taxon>Salmonidae</taxon>
        <taxon>Coregoninae</taxon>
        <taxon>Coregonus</taxon>
    </lineage>
</organism>
<reference evidence="2 3" key="1">
    <citation type="submission" date="2021-04" db="EMBL/GenBank/DDBJ databases">
        <authorList>
            <person name="De Guttry C."/>
            <person name="Zahm M."/>
            <person name="Klopp C."/>
            <person name="Cabau C."/>
            <person name="Louis A."/>
            <person name="Berthelot C."/>
            <person name="Parey E."/>
            <person name="Roest Crollius H."/>
            <person name="Montfort J."/>
            <person name="Robinson-Rechavi M."/>
            <person name="Bucao C."/>
            <person name="Bouchez O."/>
            <person name="Gislard M."/>
            <person name="Lluch J."/>
            <person name="Milhes M."/>
            <person name="Lampietro C."/>
            <person name="Lopez Roques C."/>
            <person name="Donnadieu C."/>
            <person name="Braasch I."/>
            <person name="Desvignes T."/>
            <person name="Postlethwait J."/>
            <person name="Bobe J."/>
            <person name="Wedekind C."/>
            <person name="Guiguen Y."/>
        </authorList>
    </citation>
    <scope>NUCLEOTIDE SEQUENCE [LARGE SCALE GENOMIC DNA]</scope>
    <source>
        <strain evidence="2">Cs_M1</strain>
        <tissue evidence="2">Blood</tissue>
    </source>
</reference>
<dbReference type="Proteomes" id="UP001356427">
    <property type="component" value="Unassembled WGS sequence"/>
</dbReference>
<name>A0AAN8QVB1_9TELE</name>
<dbReference type="InterPro" id="IPR002035">
    <property type="entry name" value="VWF_A"/>
</dbReference>
<dbReference type="Pfam" id="PF13768">
    <property type="entry name" value="VWA_3"/>
    <property type="match status" value="1"/>
</dbReference>
<dbReference type="SUPFAM" id="SSF53300">
    <property type="entry name" value="vWA-like"/>
    <property type="match status" value="1"/>
</dbReference>
<comment type="caution">
    <text evidence="2">The sequence shown here is derived from an EMBL/GenBank/DDBJ whole genome shotgun (WGS) entry which is preliminary data.</text>
</comment>
<dbReference type="PANTHER" id="PTHR46478">
    <property type="entry name" value="VON WILLEBRAND FACTOR A DOMAIN-CONTAINING PROTEIN 3A"/>
    <property type="match status" value="1"/>
</dbReference>
<dbReference type="PANTHER" id="PTHR46478:SF1">
    <property type="entry name" value="VON WILLEBRAND FACTOR A DOMAIN-CONTAINING PROTEIN 3A"/>
    <property type="match status" value="1"/>
</dbReference>
<gene>
    <name evidence="2" type="ORF">J4Q44_G00178320</name>
</gene>
<dbReference type="AlphaFoldDB" id="A0AAN8QVB1"/>